<dbReference type="OrthoDB" id="2439067at2759"/>
<gene>
    <name evidence="1" type="ORF">RCL2_002085400</name>
</gene>
<protein>
    <submittedName>
        <fullName evidence="1">Uncharacterized protein</fullName>
    </submittedName>
</protein>
<name>A0A8H3QYL9_9GLOM</name>
<reference evidence="1" key="1">
    <citation type="submission" date="2019-10" db="EMBL/GenBank/DDBJ databases">
        <title>Conservation and host-specific expression of non-tandemly repeated heterogenous ribosome RNA gene in arbuscular mycorrhizal fungi.</title>
        <authorList>
            <person name="Maeda T."/>
            <person name="Kobayashi Y."/>
            <person name="Nakagawa T."/>
            <person name="Ezawa T."/>
            <person name="Yamaguchi K."/>
            <person name="Bino T."/>
            <person name="Nishimoto Y."/>
            <person name="Shigenobu S."/>
            <person name="Kawaguchi M."/>
        </authorList>
    </citation>
    <scope>NUCLEOTIDE SEQUENCE</scope>
    <source>
        <strain evidence="1">HR1</strain>
    </source>
</reference>
<dbReference type="EMBL" id="BLAL01000229">
    <property type="protein sequence ID" value="GES94114.1"/>
    <property type="molecule type" value="Genomic_DNA"/>
</dbReference>
<comment type="caution">
    <text evidence="1">The sequence shown here is derived from an EMBL/GenBank/DDBJ whole genome shotgun (WGS) entry which is preliminary data.</text>
</comment>
<evidence type="ECO:0000313" key="2">
    <source>
        <dbReference type="Proteomes" id="UP000615446"/>
    </source>
</evidence>
<accession>A0A8H3QYL9</accession>
<organism evidence="1 2">
    <name type="scientific">Rhizophagus clarus</name>
    <dbReference type="NCBI Taxonomy" id="94130"/>
    <lineage>
        <taxon>Eukaryota</taxon>
        <taxon>Fungi</taxon>
        <taxon>Fungi incertae sedis</taxon>
        <taxon>Mucoromycota</taxon>
        <taxon>Glomeromycotina</taxon>
        <taxon>Glomeromycetes</taxon>
        <taxon>Glomerales</taxon>
        <taxon>Glomeraceae</taxon>
        <taxon>Rhizophagus</taxon>
    </lineage>
</organism>
<evidence type="ECO:0000313" key="1">
    <source>
        <dbReference type="EMBL" id="GES94114.1"/>
    </source>
</evidence>
<proteinExistence type="predicted"/>
<sequence length="138" mass="15961">MCDRIHIPVLVRESFVEKGLFISYIHEAHDIAQQILTHFSTFCMYQDDVVLIWIENAMRILNKILQNIPKDIARVYLVQSVISSSSLAIDLYPTCIKILVSFDDFEQFAKSVIDLMDWQSDATVRSMNICTDEETVQN</sequence>
<dbReference type="AlphaFoldDB" id="A0A8H3QYL9"/>
<dbReference type="Proteomes" id="UP000615446">
    <property type="component" value="Unassembled WGS sequence"/>
</dbReference>